<dbReference type="InterPro" id="IPR036855">
    <property type="entry name" value="Znf_CCCH_sf"/>
</dbReference>
<proteinExistence type="predicted"/>
<evidence type="ECO:0000313" key="8">
    <source>
        <dbReference type="Proteomes" id="UP000184330"/>
    </source>
</evidence>
<dbReference type="InterPro" id="IPR045518">
    <property type="entry name" value="2EXR"/>
</dbReference>
<keyword evidence="2 4" id="KW-0863">Zinc-finger</keyword>
<feature type="region of interest" description="Disordered" evidence="5">
    <location>
        <begin position="83"/>
        <end position="121"/>
    </location>
</feature>
<dbReference type="GO" id="GO:0008270">
    <property type="term" value="F:zinc ion binding"/>
    <property type="evidence" value="ECO:0007669"/>
    <property type="project" value="UniProtKB-KW"/>
</dbReference>
<keyword evidence="3 4" id="KW-0862">Zinc</keyword>
<feature type="zinc finger region" description="C3H1-type" evidence="4">
    <location>
        <begin position="22"/>
        <end position="50"/>
    </location>
</feature>
<keyword evidence="1 4" id="KW-0479">Metal-binding</keyword>
<dbReference type="STRING" id="576137.A0A1L7WHZ6"/>
<reference evidence="7 8" key="1">
    <citation type="submission" date="2016-03" db="EMBL/GenBank/DDBJ databases">
        <authorList>
            <person name="Ploux O."/>
        </authorList>
    </citation>
    <scope>NUCLEOTIDE SEQUENCE [LARGE SCALE GENOMIC DNA]</scope>
    <source>
        <strain evidence="7 8">UAMH 11012</strain>
    </source>
</reference>
<dbReference type="Proteomes" id="UP000184330">
    <property type="component" value="Unassembled WGS sequence"/>
</dbReference>
<dbReference type="OrthoDB" id="3564848at2759"/>
<name>A0A1L7WHZ6_9HELO</name>
<accession>A0A1L7WHZ6</accession>
<dbReference type="PANTHER" id="PTHR35910">
    <property type="entry name" value="2EXR DOMAIN-CONTAINING PROTEIN"/>
    <property type="match status" value="1"/>
</dbReference>
<organism evidence="7 8">
    <name type="scientific">Phialocephala subalpina</name>
    <dbReference type="NCBI Taxonomy" id="576137"/>
    <lineage>
        <taxon>Eukaryota</taxon>
        <taxon>Fungi</taxon>
        <taxon>Dikarya</taxon>
        <taxon>Ascomycota</taxon>
        <taxon>Pezizomycotina</taxon>
        <taxon>Leotiomycetes</taxon>
        <taxon>Helotiales</taxon>
        <taxon>Mollisiaceae</taxon>
        <taxon>Phialocephala</taxon>
        <taxon>Phialocephala fortinii species complex</taxon>
    </lineage>
</organism>
<evidence type="ECO:0000256" key="5">
    <source>
        <dbReference type="SAM" id="MobiDB-lite"/>
    </source>
</evidence>
<dbReference type="InterPro" id="IPR000571">
    <property type="entry name" value="Znf_CCCH"/>
</dbReference>
<evidence type="ECO:0000256" key="3">
    <source>
        <dbReference type="ARBA" id="ARBA00022833"/>
    </source>
</evidence>
<dbReference type="SUPFAM" id="SSF90229">
    <property type="entry name" value="CCCH zinc finger"/>
    <property type="match status" value="1"/>
</dbReference>
<feature type="compositionally biased region" description="Polar residues" evidence="5">
    <location>
        <begin position="1"/>
        <end position="18"/>
    </location>
</feature>
<sequence>MNSSTQISNGSKQSGKPSRNSKKKPGICHQFRDHGLCKFGEDCKYRHVQKQQTAFSGVVTIHQPKQDAPAKTDVNNPQLSWAQAASKGARPTVAAKPAFKTKSSPKPKSAPTPAASANTPAKTDIALKPTAQLPLLVVKAKPAPPSSPSSTTFSLRSASNSTVSSTASSASSLASSATLAHDWDPTTSYRAWAVGKLRLTTQSKFLTPYIVTGQITPQLLAYGVGDSKKGDEFHYFSYLPGELRNKIWDLVLRDTTNNCIIKCSRNIGEDVVYQIGDGFEAVSPEPAILLVNQESRSFAIGHYELTFGTNYDSAKVLFNYERDRLFINTEGSHQIAPIFKLMLKRDFRRIVRLALPLRDAYTNAEQIGQSVSSCFRLKSFELVAGNSKEDEPYNQDKRILRKVEEALEFYWVFRWGKWGKSPPVPKVRVAVIDGVDAHFYGIDNLKWFAGQDTETFNWRRTGEHLNLAPRARVEWVARFRAADASRLARRQALMLGH</sequence>
<feature type="compositionally biased region" description="Low complexity" evidence="5">
    <location>
        <begin position="94"/>
        <end position="121"/>
    </location>
</feature>
<evidence type="ECO:0000259" key="6">
    <source>
        <dbReference type="PROSITE" id="PS50103"/>
    </source>
</evidence>
<gene>
    <name evidence="7" type="ORF">PAC_02270</name>
</gene>
<feature type="domain" description="C3H1-type" evidence="6">
    <location>
        <begin position="22"/>
        <end position="50"/>
    </location>
</feature>
<keyword evidence="8" id="KW-1185">Reference proteome</keyword>
<dbReference type="PANTHER" id="PTHR35910:SF6">
    <property type="entry name" value="2EXR DOMAIN-CONTAINING PROTEIN"/>
    <property type="match status" value="1"/>
</dbReference>
<dbReference type="PROSITE" id="PS50103">
    <property type="entry name" value="ZF_C3H1"/>
    <property type="match status" value="1"/>
</dbReference>
<feature type="region of interest" description="Disordered" evidence="5">
    <location>
        <begin position="1"/>
        <end position="28"/>
    </location>
</feature>
<dbReference type="Pfam" id="PF20150">
    <property type="entry name" value="2EXR"/>
    <property type="match status" value="1"/>
</dbReference>
<dbReference type="AlphaFoldDB" id="A0A1L7WHZ6"/>
<evidence type="ECO:0000313" key="7">
    <source>
        <dbReference type="EMBL" id="CZR52393.1"/>
    </source>
</evidence>
<dbReference type="EMBL" id="FJOG01000002">
    <property type="protein sequence ID" value="CZR52393.1"/>
    <property type="molecule type" value="Genomic_DNA"/>
</dbReference>
<dbReference type="SMART" id="SM00356">
    <property type="entry name" value="ZnF_C3H1"/>
    <property type="match status" value="1"/>
</dbReference>
<protein>
    <recommendedName>
        <fullName evidence="6">C3H1-type domain-containing protein</fullName>
    </recommendedName>
</protein>
<dbReference type="Gene3D" id="4.10.1000.10">
    <property type="entry name" value="Zinc finger, CCCH-type"/>
    <property type="match status" value="1"/>
</dbReference>
<evidence type="ECO:0000256" key="2">
    <source>
        <dbReference type="ARBA" id="ARBA00022771"/>
    </source>
</evidence>
<evidence type="ECO:0000256" key="4">
    <source>
        <dbReference type="PROSITE-ProRule" id="PRU00723"/>
    </source>
</evidence>
<evidence type="ECO:0000256" key="1">
    <source>
        <dbReference type="ARBA" id="ARBA00022723"/>
    </source>
</evidence>